<evidence type="ECO:0000313" key="2">
    <source>
        <dbReference type="Proteomes" id="UP000784294"/>
    </source>
</evidence>
<dbReference type="Proteomes" id="UP000784294">
    <property type="component" value="Unassembled WGS sequence"/>
</dbReference>
<name>A0A3S4ZL78_9PLAT</name>
<protein>
    <submittedName>
        <fullName evidence="1">Uncharacterized protein</fullName>
    </submittedName>
</protein>
<dbReference type="EMBL" id="CAAALY010020890">
    <property type="protein sequence ID" value="VEL14363.1"/>
    <property type="molecule type" value="Genomic_DNA"/>
</dbReference>
<organism evidence="1 2">
    <name type="scientific">Protopolystoma xenopodis</name>
    <dbReference type="NCBI Taxonomy" id="117903"/>
    <lineage>
        <taxon>Eukaryota</taxon>
        <taxon>Metazoa</taxon>
        <taxon>Spiralia</taxon>
        <taxon>Lophotrochozoa</taxon>
        <taxon>Platyhelminthes</taxon>
        <taxon>Monogenea</taxon>
        <taxon>Polyopisthocotylea</taxon>
        <taxon>Polystomatidea</taxon>
        <taxon>Polystomatidae</taxon>
        <taxon>Protopolystoma</taxon>
    </lineage>
</organism>
<accession>A0A3S4ZL78</accession>
<sequence>MHHRFLRGNLVFFLGLKGQVNNYFAMVIFVNLCSLILDTNIHTRSSGLDESSGCTACPSLLRCCSRDVLSTGHAYDNIDANCCESG</sequence>
<reference evidence="1" key="1">
    <citation type="submission" date="2018-11" db="EMBL/GenBank/DDBJ databases">
        <authorList>
            <consortium name="Pathogen Informatics"/>
        </authorList>
    </citation>
    <scope>NUCLEOTIDE SEQUENCE</scope>
</reference>
<evidence type="ECO:0000313" key="1">
    <source>
        <dbReference type="EMBL" id="VEL14363.1"/>
    </source>
</evidence>
<comment type="caution">
    <text evidence="1">The sequence shown here is derived from an EMBL/GenBank/DDBJ whole genome shotgun (WGS) entry which is preliminary data.</text>
</comment>
<gene>
    <name evidence="1" type="ORF">PXEA_LOCUS7803</name>
</gene>
<proteinExistence type="predicted"/>
<dbReference type="AlphaFoldDB" id="A0A3S4ZL78"/>
<keyword evidence="2" id="KW-1185">Reference proteome</keyword>